<evidence type="ECO:0000313" key="3">
    <source>
        <dbReference type="Proteomes" id="UP000008068"/>
    </source>
</evidence>
<dbReference type="AlphaFoldDB" id="G0P8F7"/>
<feature type="region of interest" description="Disordered" evidence="1">
    <location>
        <begin position="153"/>
        <end position="182"/>
    </location>
</feature>
<organism evidence="3">
    <name type="scientific">Caenorhabditis brenneri</name>
    <name type="common">Nematode worm</name>
    <dbReference type="NCBI Taxonomy" id="135651"/>
    <lineage>
        <taxon>Eukaryota</taxon>
        <taxon>Metazoa</taxon>
        <taxon>Ecdysozoa</taxon>
        <taxon>Nematoda</taxon>
        <taxon>Chromadorea</taxon>
        <taxon>Rhabditida</taxon>
        <taxon>Rhabditina</taxon>
        <taxon>Rhabditomorpha</taxon>
        <taxon>Rhabditoidea</taxon>
        <taxon>Rhabditidae</taxon>
        <taxon>Peloderinae</taxon>
        <taxon>Caenorhabditis</taxon>
    </lineage>
</organism>
<feature type="region of interest" description="Disordered" evidence="1">
    <location>
        <begin position="373"/>
        <end position="400"/>
    </location>
</feature>
<reference evidence="3" key="1">
    <citation type="submission" date="2011-07" db="EMBL/GenBank/DDBJ databases">
        <authorList>
            <consortium name="Caenorhabditis brenneri Sequencing and Analysis Consortium"/>
            <person name="Wilson R.K."/>
        </authorList>
    </citation>
    <scope>NUCLEOTIDE SEQUENCE [LARGE SCALE GENOMIC DNA]</scope>
    <source>
        <strain evidence="3">PB2801</strain>
    </source>
</reference>
<evidence type="ECO:0000313" key="2">
    <source>
        <dbReference type="EMBL" id="EGT47727.1"/>
    </source>
</evidence>
<evidence type="ECO:0000256" key="1">
    <source>
        <dbReference type="SAM" id="MobiDB-lite"/>
    </source>
</evidence>
<keyword evidence="3" id="KW-1185">Reference proteome</keyword>
<sequence length="590" mass="64625">MAQFPNNNRKVSWDNINDDEWSRALEKFTHASIDITHLDGTFPVTNDQAPPPPNIQEDSDDEVKFLEVKHVDSRKNPPLLKRSSALKRHQFIGSTANQNAQPFTDFVDLTQSDEEPVDERPEMEVDEDSDIEILNPETLSMDRRSGSIMKDVRNAGSTSQARPTNEPSTSNAVMPPTFSRNPRLVPQMQKKWAEKPVTPTPAKRQCVNNVELVQNNRPLQRIFQTNHQNARFVGSSPRTDSVVTTSSKAGLVRLVQNFPKPSMRTVGMPETSENKVNVRCNLGSAPRSSSSKPVVQQQSSETKKDKKIVQGAAVTNPSAIYRTDSVVLTPVNYPSSSRAGAVRPVHDSSKPSMGTVLMPRESENKKNILSTLRLAPGSSSSKPAVQQQRPQAKKDTEPVQVRASASYSSIGATVPCGEETVQNNRTLQRTSQENHQRLRFVESARKFDPIVSTAVNSFTSRADFDCPDQLSANPSMRIDVIPKRSETKKNIFNTIGLAPESSSSKPAVQRQILEAKKDKVPVQDQALANSATIGAALLGGDPSALDLAPGSSSSTPTVQRRSTRTKKDKEPDQVQAVANSAANGANVLDL</sequence>
<feature type="compositionally biased region" description="Polar residues" evidence="1">
    <location>
        <begin position="377"/>
        <end position="390"/>
    </location>
</feature>
<dbReference type="HOGENOM" id="CLU_462497_0_0_1"/>
<feature type="compositionally biased region" description="Polar residues" evidence="1">
    <location>
        <begin position="155"/>
        <end position="172"/>
    </location>
</feature>
<feature type="compositionally biased region" description="Low complexity" evidence="1">
    <location>
        <begin position="288"/>
        <end position="300"/>
    </location>
</feature>
<accession>G0P8F7</accession>
<feature type="compositionally biased region" description="Polar residues" evidence="1">
    <location>
        <begin position="550"/>
        <end position="560"/>
    </location>
</feature>
<dbReference type="EMBL" id="GL380133">
    <property type="protein sequence ID" value="EGT47727.1"/>
    <property type="molecule type" value="Genomic_DNA"/>
</dbReference>
<proteinExistence type="predicted"/>
<dbReference type="Proteomes" id="UP000008068">
    <property type="component" value="Unassembled WGS sequence"/>
</dbReference>
<feature type="region of interest" description="Disordered" evidence="1">
    <location>
        <begin position="333"/>
        <end position="361"/>
    </location>
</feature>
<gene>
    <name evidence="2" type="ORF">CAEBREN_07868</name>
</gene>
<feature type="region of interest" description="Disordered" evidence="1">
    <location>
        <begin position="283"/>
        <end position="310"/>
    </location>
</feature>
<dbReference type="InParanoid" id="G0P8F7"/>
<name>G0P8F7_CAEBE</name>
<feature type="region of interest" description="Disordered" evidence="1">
    <location>
        <begin position="542"/>
        <end position="590"/>
    </location>
</feature>
<feature type="compositionally biased region" description="Low complexity" evidence="1">
    <location>
        <begin position="574"/>
        <end position="590"/>
    </location>
</feature>
<protein>
    <submittedName>
        <fullName evidence="2">Uncharacterized protein</fullName>
    </submittedName>
</protein>